<feature type="transmembrane region" description="Helical" evidence="7">
    <location>
        <begin position="236"/>
        <end position="259"/>
    </location>
</feature>
<keyword evidence="3" id="KW-1003">Cell membrane</keyword>
<dbReference type="Pfam" id="PF21082">
    <property type="entry name" value="MS_channel_3rd"/>
    <property type="match status" value="1"/>
</dbReference>
<dbReference type="GO" id="GO:0008381">
    <property type="term" value="F:mechanosensitive monoatomic ion channel activity"/>
    <property type="evidence" value="ECO:0007669"/>
    <property type="project" value="UniProtKB-ARBA"/>
</dbReference>
<dbReference type="Gene3D" id="1.10.287.1260">
    <property type="match status" value="1"/>
</dbReference>
<keyword evidence="4 7" id="KW-0812">Transmembrane</keyword>
<evidence type="ECO:0000313" key="10">
    <source>
        <dbReference type="EMBL" id="AXA34434.1"/>
    </source>
</evidence>
<accession>A0A2Z4Y069</accession>
<feature type="transmembrane region" description="Helical" evidence="7">
    <location>
        <begin position="336"/>
        <end position="354"/>
    </location>
</feature>
<evidence type="ECO:0000313" key="13">
    <source>
        <dbReference type="Proteomes" id="UP000681131"/>
    </source>
</evidence>
<evidence type="ECO:0000313" key="12">
    <source>
        <dbReference type="Proteomes" id="UP000251120"/>
    </source>
</evidence>
<feature type="transmembrane region" description="Helical" evidence="7">
    <location>
        <begin position="366"/>
        <end position="389"/>
    </location>
</feature>
<dbReference type="EMBL" id="CP043424">
    <property type="protein sequence ID" value="QIW12681.1"/>
    <property type="molecule type" value="Genomic_DNA"/>
</dbReference>
<keyword evidence="5 7" id="KW-1133">Transmembrane helix</keyword>
<dbReference type="KEGG" id="fad:CDH04_08510"/>
<reference evidence="10 12" key="1">
    <citation type="submission" date="2017-06" db="EMBL/GenBank/DDBJ databases">
        <title>Complete genome of Francisella adeliensis.</title>
        <authorList>
            <person name="Vallesi A."/>
            <person name="Sjodin A."/>
        </authorList>
    </citation>
    <scope>NUCLEOTIDE SEQUENCE [LARGE SCALE GENOMIC DNA]</scope>
    <source>
        <strain evidence="10 12">FDC440</strain>
    </source>
</reference>
<gene>
    <name evidence="10" type="ORF">CDH04_08510</name>
    <name evidence="11" type="ORF">FZC43_08515</name>
</gene>
<dbReference type="InterPro" id="IPR011066">
    <property type="entry name" value="MscS_channel_C_sf"/>
</dbReference>
<dbReference type="AlphaFoldDB" id="A0A2Z4Y069"/>
<feature type="transmembrane region" description="Helical" evidence="7">
    <location>
        <begin position="576"/>
        <end position="595"/>
    </location>
</feature>
<protein>
    <submittedName>
        <fullName evidence="11">Mechanosensitive ion channel</fullName>
    </submittedName>
</protein>
<feature type="transmembrane region" description="Helical" evidence="7">
    <location>
        <begin position="298"/>
        <end position="316"/>
    </location>
</feature>
<feature type="transmembrane region" description="Helical" evidence="7">
    <location>
        <begin position="193"/>
        <end position="215"/>
    </location>
</feature>
<dbReference type="InterPro" id="IPR006685">
    <property type="entry name" value="MscS_channel_2nd"/>
</dbReference>
<dbReference type="InterPro" id="IPR010920">
    <property type="entry name" value="LSM_dom_sf"/>
</dbReference>
<evidence type="ECO:0000313" key="11">
    <source>
        <dbReference type="EMBL" id="QIW12681.1"/>
    </source>
</evidence>
<keyword evidence="6 7" id="KW-0472">Membrane</keyword>
<feature type="domain" description="Mechanosensitive ion channel MscS" evidence="8">
    <location>
        <begin position="593"/>
        <end position="657"/>
    </location>
</feature>
<dbReference type="InterPro" id="IPR023408">
    <property type="entry name" value="MscS_beta-dom_sf"/>
</dbReference>
<dbReference type="Gene3D" id="3.30.70.100">
    <property type="match status" value="1"/>
</dbReference>
<dbReference type="PANTHER" id="PTHR30347:SF1">
    <property type="entry name" value="MECHANOSENSITIVE CHANNEL MSCK"/>
    <property type="match status" value="1"/>
</dbReference>
<feature type="domain" description="Mechanosensitive ion channel MscS C-terminal" evidence="9">
    <location>
        <begin position="666"/>
        <end position="748"/>
    </location>
</feature>
<organism evidence="10 12">
    <name type="scientific">Francisella adeliensis</name>
    <dbReference type="NCBI Taxonomy" id="2007306"/>
    <lineage>
        <taxon>Bacteria</taxon>
        <taxon>Pseudomonadati</taxon>
        <taxon>Pseudomonadota</taxon>
        <taxon>Gammaproteobacteria</taxon>
        <taxon>Thiotrichales</taxon>
        <taxon>Francisellaceae</taxon>
        <taxon>Francisella</taxon>
    </lineage>
</organism>
<comment type="similarity">
    <text evidence="2">Belongs to the MscS (TC 1.A.23) family.</text>
</comment>
<evidence type="ECO:0000256" key="5">
    <source>
        <dbReference type="ARBA" id="ARBA00022989"/>
    </source>
</evidence>
<dbReference type="RefSeq" id="WP_112870611.1">
    <property type="nucleotide sequence ID" value="NZ_CP043424.1"/>
</dbReference>
<evidence type="ECO:0000256" key="4">
    <source>
        <dbReference type="ARBA" id="ARBA00022692"/>
    </source>
</evidence>
<feature type="transmembrane region" description="Helical" evidence="7">
    <location>
        <begin position="464"/>
        <end position="485"/>
    </location>
</feature>
<name>A0A2Z4Y069_9GAMM</name>
<dbReference type="PANTHER" id="PTHR30347">
    <property type="entry name" value="POTASSIUM CHANNEL RELATED"/>
    <property type="match status" value="1"/>
</dbReference>
<proteinExistence type="inferred from homology"/>
<feature type="transmembrane region" description="Helical" evidence="7">
    <location>
        <begin position="271"/>
        <end position="291"/>
    </location>
</feature>
<dbReference type="InterPro" id="IPR011014">
    <property type="entry name" value="MscS_channel_TM-2"/>
</dbReference>
<comment type="subcellular location">
    <subcellularLocation>
        <location evidence="1">Cell membrane</location>
        <topology evidence="1">Multi-pass membrane protein</topology>
    </subcellularLocation>
</comment>
<dbReference type="SUPFAM" id="SSF50182">
    <property type="entry name" value="Sm-like ribonucleoproteins"/>
    <property type="match status" value="1"/>
</dbReference>
<feature type="transmembrane region" description="Helical" evidence="7">
    <location>
        <begin position="548"/>
        <end position="570"/>
    </location>
</feature>
<evidence type="ECO:0000256" key="7">
    <source>
        <dbReference type="SAM" id="Phobius"/>
    </source>
</evidence>
<dbReference type="GO" id="GO:0005886">
    <property type="term" value="C:plasma membrane"/>
    <property type="evidence" value="ECO:0007669"/>
    <property type="project" value="UniProtKB-SubCell"/>
</dbReference>
<dbReference type="InterPro" id="IPR049278">
    <property type="entry name" value="MS_channel_C"/>
</dbReference>
<dbReference type="SUPFAM" id="SSF82689">
    <property type="entry name" value="Mechanosensitive channel protein MscS (YggB), C-terminal domain"/>
    <property type="match status" value="1"/>
</dbReference>
<dbReference type="Gene3D" id="2.30.30.60">
    <property type="match status" value="1"/>
</dbReference>
<evidence type="ECO:0000259" key="9">
    <source>
        <dbReference type="Pfam" id="PF21082"/>
    </source>
</evidence>
<dbReference type="EMBL" id="CP021781">
    <property type="protein sequence ID" value="AXA34434.1"/>
    <property type="molecule type" value="Genomic_DNA"/>
</dbReference>
<feature type="transmembrane region" description="Helical" evidence="7">
    <location>
        <begin position="505"/>
        <end position="527"/>
    </location>
</feature>
<evidence type="ECO:0000259" key="8">
    <source>
        <dbReference type="Pfam" id="PF00924"/>
    </source>
</evidence>
<evidence type="ECO:0000256" key="2">
    <source>
        <dbReference type="ARBA" id="ARBA00008017"/>
    </source>
</evidence>
<evidence type="ECO:0000256" key="6">
    <source>
        <dbReference type="ARBA" id="ARBA00023136"/>
    </source>
</evidence>
<dbReference type="OrthoDB" id="9799209at2"/>
<dbReference type="Pfam" id="PF00924">
    <property type="entry name" value="MS_channel_2nd"/>
    <property type="match status" value="1"/>
</dbReference>
<dbReference type="SUPFAM" id="SSF82861">
    <property type="entry name" value="Mechanosensitive channel protein MscS (YggB), transmembrane region"/>
    <property type="match status" value="1"/>
</dbReference>
<keyword evidence="13" id="KW-1185">Reference proteome</keyword>
<sequence length="764" mass="87643">MKLKTIFSIILLLLSVGVSYSKTEYSNNTKIIIQKVDIIMSELAPLGDYIEDSENSKMIGEQQLYEFREQALRGFNKLVSLQNHVEKEIVLRKKQLKIYSSLTKQKQEFNNGIVKERYDFLKFKLSNLEEARAYIIDSKQLIEGGLSEVSQIRIESRNTDILKKDKILVFATAWHKGVDEIKYSANKHKFTPFFLSALLAIVVYNLCVYLFAINMRFISRYLSIYSDSKLIDKINIFLRIFWCSLIPSLFIIGIFKFLLIKFDWIERNYVVYIYLIIQNMVFILIKILGINLRKVTSFWLQLYIFILLLLLSIHGMDFFSATTSFDPVYGAQGNTVISFILSIFLVFVAMKVVQKMRKSESIVKDISVYTNIVRFAVLFVAILYLGSSFVGSDNLIAGVIISVLRVMFVFVVFYSLYSALTIGIYVFLAKLQKTSKYGEQVIQKISDSKNESVFEYWLRTIIKIVFIVLGVFLVLIEIGVPYHEITDSVYRAYYYGFNIAGEKHFAILDILKSLIILVVCLVISRIIQNISDKHILPYINIDNGTHKAIHTATGYLGVFISLVIFIYSFGISGTSLAFIVSGLSVGFGFALQDLIKNFFAGLMLLVERPVKVGDWINIDDEIGEVKKIRLRSTHVETFNHKTLIIPNSLFMSDVISNETFNSIGRIVLKVKVAYNSDPKAVTQLLYKVAKNQDGVLKGIEPFVIFEEYGDYSLNFTLRAFCYRVEQLAIESDLRAKVFEYLKENNIEIPIEVSKVVLENNEIKN</sequence>
<evidence type="ECO:0000256" key="1">
    <source>
        <dbReference type="ARBA" id="ARBA00004651"/>
    </source>
</evidence>
<dbReference type="Proteomes" id="UP000681131">
    <property type="component" value="Chromosome"/>
</dbReference>
<dbReference type="InterPro" id="IPR052702">
    <property type="entry name" value="MscS-like_channel"/>
</dbReference>
<evidence type="ECO:0000256" key="3">
    <source>
        <dbReference type="ARBA" id="ARBA00022475"/>
    </source>
</evidence>
<feature type="transmembrane region" description="Helical" evidence="7">
    <location>
        <begin position="395"/>
        <end position="428"/>
    </location>
</feature>
<dbReference type="Proteomes" id="UP000251120">
    <property type="component" value="Chromosome"/>
</dbReference>
<reference evidence="11 13" key="2">
    <citation type="submission" date="2019-08" db="EMBL/GenBank/DDBJ databases">
        <title>Complete genome sequences of Francisella adeliensis (FSC1325 and FSC1326).</title>
        <authorList>
            <person name="Ohrman C."/>
            <person name="Uneklint I."/>
            <person name="Vallesi A."/>
            <person name="Karlsson L."/>
            <person name="Sjodin A."/>
        </authorList>
    </citation>
    <scope>NUCLEOTIDE SEQUENCE [LARGE SCALE GENOMIC DNA]</scope>
    <source>
        <strain evidence="11 13">FSC1325</strain>
    </source>
</reference>